<evidence type="ECO:0000313" key="4">
    <source>
        <dbReference type="Proteomes" id="UP000694856"/>
    </source>
</evidence>
<keyword evidence="4" id="KW-1185">Reference proteome</keyword>
<keyword evidence="2" id="KW-0732">Signal</keyword>
<evidence type="ECO:0000256" key="1">
    <source>
        <dbReference type="ARBA" id="ARBA00022690"/>
    </source>
</evidence>
<dbReference type="InterPro" id="IPR050514">
    <property type="entry name" value="WAP_four-disulfide_core"/>
</dbReference>
<dbReference type="GO" id="GO:0045087">
    <property type="term" value="P:innate immune response"/>
    <property type="evidence" value="ECO:0007669"/>
    <property type="project" value="TreeGrafter"/>
</dbReference>
<dbReference type="SUPFAM" id="SSF57256">
    <property type="entry name" value="Elafin-like"/>
    <property type="match status" value="1"/>
</dbReference>
<dbReference type="PANTHER" id="PTHR19441:SF13">
    <property type="entry name" value="WAP DOMAIN-CONTAINING PROTEIN"/>
    <property type="match status" value="1"/>
</dbReference>
<dbReference type="AlphaFoldDB" id="A0A8B8RJ36"/>
<evidence type="ECO:0000256" key="2">
    <source>
        <dbReference type="SAM" id="SignalP"/>
    </source>
</evidence>
<dbReference type="GO" id="GO:0019731">
    <property type="term" value="P:antibacterial humoral response"/>
    <property type="evidence" value="ECO:0007669"/>
    <property type="project" value="TreeGrafter"/>
</dbReference>
<gene>
    <name evidence="5" type="primary">LOC116657823</name>
</gene>
<dbReference type="PROSITE" id="PS51390">
    <property type="entry name" value="WAP"/>
    <property type="match status" value="1"/>
</dbReference>
<dbReference type="SMART" id="SM00217">
    <property type="entry name" value="WAP"/>
    <property type="match status" value="1"/>
</dbReference>
<name>A0A8B8RJ36_CAMFR</name>
<dbReference type="GO" id="GO:0005615">
    <property type="term" value="C:extracellular space"/>
    <property type="evidence" value="ECO:0007669"/>
    <property type="project" value="TreeGrafter"/>
</dbReference>
<reference evidence="5" key="1">
    <citation type="submission" date="2025-08" db="UniProtKB">
        <authorList>
            <consortium name="RefSeq"/>
        </authorList>
    </citation>
    <scope>IDENTIFICATION</scope>
    <source>
        <tissue evidence="5">Ear skin</tissue>
    </source>
</reference>
<feature type="domain" description="WAP" evidence="3">
    <location>
        <begin position="29"/>
        <end position="77"/>
    </location>
</feature>
<keyword evidence="1" id="KW-0646">Protease inhibitor</keyword>
<sequence>MKSYSLAILLVMFASGFLMSWAVEGASKEKAKRGDCPFRRPAMCLVYEPPQCQSDWQCPKKQKCCPDYCGIKCLDPVGTSEPDLFLPVQ</sequence>
<evidence type="ECO:0000259" key="3">
    <source>
        <dbReference type="PROSITE" id="PS51390"/>
    </source>
</evidence>
<feature type="chain" id="PRO_5034184901" evidence="2">
    <location>
        <begin position="23"/>
        <end position="89"/>
    </location>
</feature>
<feature type="signal peptide" evidence="2">
    <location>
        <begin position="1"/>
        <end position="22"/>
    </location>
</feature>
<dbReference type="GO" id="GO:0004867">
    <property type="term" value="F:serine-type endopeptidase inhibitor activity"/>
    <property type="evidence" value="ECO:0007669"/>
    <property type="project" value="TreeGrafter"/>
</dbReference>
<protein>
    <submittedName>
        <fullName evidence="5">Antileukoproteinase-like</fullName>
    </submittedName>
</protein>
<dbReference type="Pfam" id="PF00095">
    <property type="entry name" value="WAP"/>
    <property type="match status" value="1"/>
</dbReference>
<dbReference type="InterPro" id="IPR008197">
    <property type="entry name" value="WAP_dom"/>
</dbReference>
<proteinExistence type="predicted"/>
<dbReference type="PRINTS" id="PR00003">
    <property type="entry name" value="4DISULPHCORE"/>
</dbReference>
<dbReference type="CDD" id="cd00199">
    <property type="entry name" value="WAP"/>
    <property type="match status" value="1"/>
</dbReference>
<dbReference type="Proteomes" id="UP000694856">
    <property type="component" value="Chromosome 19"/>
</dbReference>
<dbReference type="FunFam" id="4.10.75.10:FF:000001">
    <property type="entry name" value="Anosmin 1"/>
    <property type="match status" value="1"/>
</dbReference>
<organism evidence="4 5">
    <name type="scientific">Camelus ferus</name>
    <name type="common">Wild bactrian camel</name>
    <name type="synonym">Camelus bactrianus ferus</name>
    <dbReference type="NCBI Taxonomy" id="419612"/>
    <lineage>
        <taxon>Eukaryota</taxon>
        <taxon>Metazoa</taxon>
        <taxon>Chordata</taxon>
        <taxon>Craniata</taxon>
        <taxon>Vertebrata</taxon>
        <taxon>Euteleostomi</taxon>
        <taxon>Mammalia</taxon>
        <taxon>Eutheria</taxon>
        <taxon>Laurasiatheria</taxon>
        <taxon>Artiodactyla</taxon>
        <taxon>Tylopoda</taxon>
        <taxon>Camelidae</taxon>
        <taxon>Camelus</taxon>
    </lineage>
</organism>
<dbReference type="KEGG" id="cfr:116657823"/>
<accession>A0A8B8RJ36</accession>
<dbReference type="Gene3D" id="4.10.75.10">
    <property type="entry name" value="Elafin-like"/>
    <property type="match status" value="1"/>
</dbReference>
<dbReference type="InterPro" id="IPR036645">
    <property type="entry name" value="Elafin-like_sf"/>
</dbReference>
<dbReference type="GeneID" id="116657823"/>
<dbReference type="RefSeq" id="XP_032317134.1">
    <property type="nucleotide sequence ID" value="XM_032461243.1"/>
</dbReference>
<evidence type="ECO:0000313" key="5">
    <source>
        <dbReference type="RefSeq" id="XP_032317134.1"/>
    </source>
</evidence>
<dbReference type="PANTHER" id="PTHR19441">
    <property type="entry name" value="WHEY ACDIC PROTEIN WAP"/>
    <property type="match status" value="1"/>
</dbReference>